<organism evidence="1 2">
    <name type="scientific">Linum tenue</name>
    <dbReference type="NCBI Taxonomy" id="586396"/>
    <lineage>
        <taxon>Eukaryota</taxon>
        <taxon>Viridiplantae</taxon>
        <taxon>Streptophyta</taxon>
        <taxon>Embryophyta</taxon>
        <taxon>Tracheophyta</taxon>
        <taxon>Spermatophyta</taxon>
        <taxon>Magnoliopsida</taxon>
        <taxon>eudicotyledons</taxon>
        <taxon>Gunneridae</taxon>
        <taxon>Pentapetalae</taxon>
        <taxon>rosids</taxon>
        <taxon>fabids</taxon>
        <taxon>Malpighiales</taxon>
        <taxon>Linaceae</taxon>
        <taxon>Linum</taxon>
    </lineage>
</organism>
<dbReference type="EMBL" id="CAMGYJ010000008">
    <property type="protein sequence ID" value="CAI0461961.1"/>
    <property type="molecule type" value="Genomic_DNA"/>
</dbReference>
<sequence length="66" mass="7412">MKRRTVLPVEEEGEDRPPLLLIKGATMTIRLTVNQARDGFALLLKSANLKNSDPSRVLITICYDDN</sequence>
<protein>
    <submittedName>
        <fullName evidence="1">Uncharacterized protein</fullName>
    </submittedName>
</protein>
<gene>
    <name evidence="1" type="ORF">LITE_LOCUS35157</name>
</gene>
<name>A0AAV0NV10_9ROSI</name>
<proteinExistence type="predicted"/>
<comment type="caution">
    <text evidence="1">The sequence shown here is derived from an EMBL/GenBank/DDBJ whole genome shotgun (WGS) entry which is preliminary data.</text>
</comment>
<dbReference type="AlphaFoldDB" id="A0AAV0NV10"/>
<reference evidence="1" key="1">
    <citation type="submission" date="2022-08" db="EMBL/GenBank/DDBJ databases">
        <authorList>
            <person name="Gutierrez-Valencia J."/>
        </authorList>
    </citation>
    <scope>NUCLEOTIDE SEQUENCE</scope>
</reference>
<evidence type="ECO:0000313" key="1">
    <source>
        <dbReference type="EMBL" id="CAI0461961.1"/>
    </source>
</evidence>
<accession>A0AAV0NV10</accession>
<evidence type="ECO:0000313" key="2">
    <source>
        <dbReference type="Proteomes" id="UP001154282"/>
    </source>
</evidence>
<dbReference type="Proteomes" id="UP001154282">
    <property type="component" value="Unassembled WGS sequence"/>
</dbReference>
<keyword evidence="2" id="KW-1185">Reference proteome</keyword>